<evidence type="ECO:0000313" key="4">
    <source>
        <dbReference type="EMBL" id="MBO1081857.1"/>
    </source>
</evidence>
<keyword evidence="5" id="KW-1185">Reference proteome</keyword>
<feature type="domain" description="DUF7146" evidence="3">
    <location>
        <begin position="113"/>
        <end position="211"/>
    </location>
</feature>
<feature type="compositionally biased region" description="Basic and acidic residues" evidence="1">
    <location>
        <begin position="185"/>
        <end position="195"/>
    </location>
</feature>
<feature type="region of interest" description="Disordered" evidence="1">
    <location>
        <begin position="185"/>
        <end position="205"/>
    </location>
</feature>
<evidence type="ECO:0000313" key="5">
    <source>
        <dbReference type="Proteomes" id="UP001518989"/>
    </source>
</evidence>
<evidence type="ECO:0000256" key="1">
    <source>
        <dbReference type="SAM" id="MobiDB-lite"/>
    </source>
</evidence>
<feature type="region of interest" description="Disordered" evidence="1">
    <location>
        <begin position="1095"/>
        <end position="1116"/>
    </location>
</feature>
<evidence type="ECO:0000259" key="2">
    <source>
        <dbReference type="Pfam" id="PF13362"/>
    </source>
</evidence>
<comment type="caution">
    <text evidence="4">The sequence shown here is derived from an EMBL/GenBank/DDBJ whole genome shotgun (WGS) entry which is preliminary data.</text>
</comment>
<protein>
    <submittedName>
        <fullName evidence="4">Toprim domain-containing protein</fullName>
    </submittedName>
</protein>
<dbReference type="InterPro" id="IPR034154">
    <property type="entry name" value="TOPRIM_DnaG/twinkle"/>
</dbReference>
<reference evidence="4 5" key="1">
    <citation type="submission" date="2020-09" db="EMBL/GenBank/DDBJ databases">
        <title>Roseomonas.</title>
        <authorList>
            <person name="Zhu W."/>
        </authorList>
    </citation>
    <scope>NUCLEOTIDE SEQUENCE [LARGE SCALE GENOMIC DNA]</scope>
    <source>
        <strain evidence="4 5">573</strain>
    </source>
</reference>
<proteinExistence type="predicted"/>
<dbReference type="Pfam" id="PF13362">
    <property type="entry name" value="Toprim_3"/>
    <property type="match status" value="1"/>
</dbReference>
<dbReference type="EMBL" id="JACTNG010000023">
    <property type="protein sequence ID" value="MBO1081857.1"/>
    <property type="molecule type" value="Genomic_DNA"/>
</dbReference>
<dbReference type="Pfam" id="PF23639">
    <property type="entry name" value="DUF7146"/>
    <property type="match status" value="1"/>
</dbReference>
<evidence type="ECO:0000259" key="3">
    <source>
        <dbReference type="Pfam" id="PF23639"/>
    </source>
</evidence>
<dbReference type="CDD" id="cd01029">
    <property type="entry name" value="TOPRIM_primases"/>
    <property type="match status" value="1"/>
</dbReference>
<gene>
    <name evidence="4" type="ORF">IAI61_22780</name>
</gene>
<name>A0ABS3KY90_9PROT</name>
<organism evidence="4 5">
    <name type="scientific">Roseomonas haemaphysalidis</name>
    <dbReference type="NCBI Taxonomy" id="2768162"/>
    <lineage>
        <taxon>Bacteria</taxon>
        <taxon>Pseudomonadati</taxon>
        <taxon>Pseudomonadota</taxon>
        <taxon>Alphaproteobacteria</taxon>
        <taxon>Acetobacterales</taxon>
        <taxon>Roseomonadaceae</taxon>
        <taxon>Roseomonas</taxon>
    </lineage>
</organism>
<sequence length="1116" mass="121161">MEEIRAGLTASVEALCDMLLGKPSSKVGGDWRYGRHGSLSVMVRGARKGSWFDHEADEGGDLLALIRRERGGDFPVTLEWARGFLGMGDAVRPERVVRAPAPPKTEVDADEAAKAERARRYWAEGHEITETVAEHYLTDARRIARPVAGWPSVLRFHPARKALMVAATNAAGTVQAVQLIHLTDGARKRPEEPGRPTKQSFGPQAGAVVRLAGSKDALLLAEGPETGLSVWASTGRETWIALGSMSKLELPALRKAVICADDDGRDKPAAKALRKAIGRWRGEARDIGVALPWSPRRHDGSDFNDLLQVDGAEAVAARIAIALKPQGPQGPTGGGVPTAMARHQLGQKVGAFFKLAADYDPDVHDGAPPPVHGVKVGVGLGKSWAARREAAKLLAELRGRGDKRTVIMAVPTHKLGAEQAAAFDALPEAEAAGLCAAVWRGREAEDPLQEGQAMCHDLDAVHEVQGLGLSVESSVCSRKPRGQAPVRCPFYEMCGYQRQKAAQADLWLVPHEILFGEKPKALGEPIAVIVDESVFRKGLEGVDGPPMELTLDALDDSVTLPNLMAKTISTTRLQHIHRITSEALAALPDGPVPRSPLLASGLTSETGRDGRALSWERVVDPGLVPGMTKERRRELLEDIGQNKTAIRLARMFGALQALLADDGPDASGWLSLATKETKEGPQRVLRLRGRRKVAEGWHVPTLHLDALLAPDLVRFYWPTLDVVAEIEAQTPHMTIRQLNGRDWVKSALVPDDYSSTAEGERRLKNSERLRAAVWREARAVPGRVLVVAQKAVREYWEGLGHVPGNVVMAHHNAVAGHDAWGDVERLVVIGRTLPRPSDVERIAEALTGAAIAQKVSRYERRDAAVQLADGTALAGESDFHPHPVAEAVRWQICEGELVQIVGRGRAVNRTSTTPLDVLVLTDRPIPLTIHAAVEWEALMPSPQDLMLAQGGVALTSPTDASNCYPNLWPTPAAAKMAFSRHRVTNPYRDISIGESYRLVRALYQKAGERQKPAELVFDPSVTDDLHGWLEDRLGELAKLEVIKPEPEPPRPGARQSVDIDNDIRRPEAAIYAIDREVVAQTRAIAQMHAERMKAGLAPQSRHTEAAVVSGLPPLPD</sequence>
<dbReference type="InterPro" id="IPR006171">
    <property type="entry name" value="TOPRIM_dom"/>
</dbReference>
<feature type="domain" description="Toprim" evidence="2">
    <location>
        <begin position="218"/>
        <end position="313"/>
    </location>
</feature>
<dbReference type="InterPro" id="IPR055570">
    <property type="entry name" value="DUF7146"/>
</dbReference>
<accession>A0ABS3KY90</accession>
<dbReference type="Proteomes" id="UP001518989">
    <property type="component" value="Unassembled WGS sequence"/>
</dbReference>
<dbReference type="RefSeq" id="WP_207420042.1">
    <property type="nucleotide sequence ID" value="NZ_CP061184.1"/>
</dbReference>